<name>A0ABU0P122_STRRH</name>
<evidence type="ECO:0000313" key="2">
    <source>
        <dbReference type="Proteomes" id="UP001230654"/>
    </source>
</evidence>
<gene>
    <name evidence="1" type="ORF">QF030_007270</name>
</gene>
<accession>A0ABU0P122</accession>
<keyword evidence="2" id="KW-1185">Reference proteome</keyword>
<reference evidence="1 2" key="1">
    <citation type="submission" date="2023-07" db="EMBL/GenBank/DDBJ databases">
        <title>Comparative genomics of wheat-associated soil bacteria to identify genetic determinants of phenazine resistance.</title>
        <authorList>
            <person name="Mouncey N."/>
        </authorList>
    </citation>
    <scope>NUCLEOTIDE SEQUENCE [LARGE SCALE GENOMIC DNA]</scope>
    <source>
        <strain evidence="1 2">B2I6</strain>
    </source>
</reference>
<comment type="caution">
    <text evidence="1">The sequence shown here is derived from an EMBL/GenBank/DDBJ whole genome shotgun (WGS) entry which is preliminary data.</text>
</comment>
<organism evidence="1 2">
    <name type="scientific">Streptomyces rishiriensis</name>
    <dbReference type="NCBI Taxonomy" id="68264"/>
    <lineage>
        <taxon>Bacteria</taxon>
        <taxon>Bacillati</taxon>
        <taxon>Actinomycetota</taxon>
        <taxon>Actinomycetes</taxon>
        <taxon>Kitasatosporales</taxon>
        <taxon>Streptomycetaceae</taxon>
        <taxon>Streptomyces</taxon>
    </lineage>
</organism>
<evidence type="ECO:0000313" key="1">
    <source>
        <dbReference type="EMBL" id="MDQ0585092.1"/>
    </source>
</evidence>
<dbReference type="Proteomes" id="UP001230654">
    <property type="component" value="Unassembled WGS sequence"/>
</dbReference>
<proteinExistence type="predicted"/>
<sequence>MADRPAGVVGTLGALRRGGTASYDVRVGAPPGVGPEPCARAGATRWLPEWDPGVRLDTVRGVLRDGPAAA</sequence>
<dbReference type="EMBL" id="JAUSWV010000002">
    <property type="protein sequence ID" value="MDQ0585092.1"/>
    <property type="molecule type" value="Genomic_DNA"/>
</dbReference>
<dbReference type="RefSeq" id="WP_307166815.1">
    <property type="nucleotide sequence ID" value="NZ_JAUSWV010000002.1"/>
</dbReference>
<protein>
    <submittedName>
        <fullName evidence="1">Uncharacterized protein</fullName>
    </submittedName>
</protein>